<dbReference type="InterPro" id="IPR050228">
    <property type="entry name" value="Carboxylesterase_BioH"/>
</dbReference>
<keyword evidence="3" id="KW-1185">Reference proteome</keyword>
<dbReference type="Pfam" id="PF00561">
    <property type="entry name" value="Abhydrolase_1"/>
    <property type="match status" value="1"/>
</dbReference>
<accession>D4E025</accession>
<dbReference type="RefSeq" id="WP_004957349.1">
    <property type="nucleotide sequence ID" value="NZ_GG753567.1"/>
</dbReference>
<dbReference type="PANTHER" id="PTHR43194">
    <property type="entry name" value="HYDROLASE ALPHA/BETA FOLD FAMILY"/>
    <property type="match status" value="1"/>
</dbReference>
<dbReference type="PANTHER" id="PTHR43194:SF5">
    <property type="entry name" value="PIMELOYL-[ACYL-CARRIER PROTEIN] METHYL ESTER ESTERASE"/>
    <property type="match status" value="1"/>
</dbReference>
<feature type="domain" description="AB hydrolase-1" evidence="1">
    <location>
        <begin position="154"/>
        <end position="239"/>
    </location>
</feature>
<sequence length="314" mass="35543">MDLKEIRSFFVGGNDIRLRNQPRRRQRLAQGAAEREIDMNGDIVSGQMYVQAFIQNHPCSSIPILLWHGGGMTGANWESTPDGRPGWLQWLLQQGWNLYLCDAVERGRSGWSPVPEVWPQPPLFRTKNEAWQMFRIGPSDGYHQDPQQRQAFGDSRFPLHVFDYFACQWVPRWSGHEAITLSAYHALLDSIGGPCIIIGHSQGGGFALQMAVQRPQSVLAVVALEPSGAPQCADLNHAIPPHLVLWGDHFDQHAVWQDYRSTVANHLAKLRRRGIRVDEIDLPQRGIHGNSHFLMLDNNAQQLLTEVTTWLLTL</sequence>
<dbReference type="CDD" id="cd12808">
    <property type="entry name" value="Esterase_713_like-1"/>
    <property type="match status" value="1"/>
</dbReference>
<comment type="caution">
    <text evidence="2">The sequence shown here is derived from an EMBL/GenBank/DDBJ whole genome shotgun (WGS) entry which is preliminary data.</text>
</comment>
<dbReference type="InterPro" id="IPR029058">
    <property type="entry name" value="AB_hydrolase_fold"/>
</dbReference>
<dbReference type="EMBL" id="ADBY01000025">
    <property type="protein sequence ID" value="EFE96931.1"/>
    <property type="molecule type" value="Genomic_DNA"/>
</dbReference>
<evidence type="ECO:0000313" key="2">
    <source>
        <dbReference type="EMBL" id="EFE96931.1"/>
    </source>
</evidence>
<dbReference type="InterPro" id="IPR000073">
    <property type="entry name" value="AB_hydrolase_1"/>
</dbReference>
<evidence type="ECO:0000259" key="1">
    <source>
        <dbReference type="Pfam" id="PF00561"/>
    </source>
</evidence>
<dbReference type="Gene3D" id="3.40.50.1820">
    <property type="entry name" value="alpha/beta hydrolase"/>
    <property type="match status" value="1"/>
</dbReference>
<organism evidence="2 3">
    <name type="scientific">Serratia odorifera DSM 4582</name>
    <dbReference type="NCBI Taxonomy" id="667129"/>
    <lineage>
        <taxon>Bacteria</taxon>
        <taxon>Pseudomonadati</taxon>
        <taxon>Pseudomonadota</taxon>
        <taxon>Gammaproteobacteria</taxon>
        <taxon>Enterobacterales</taxon>
        <taxon>Yersiniaceae</taxon>
        <taxon>Serratia</taxon>
    </lineage>
</organism>
<evidence type="ECO:0000313" key="3">
    <source>
        <dbReference type="Proteomes" id="UP000005723"/>
    </source>
</evidence>
<dbReference type="OrthoDB" id="7820973at2"/>
<dbReference type="SUPFAM" id="SSF53474">
    <property type="entry name" value="alpha/beta-Hydrolases"/>
    <property type="match status" value="1"/>
</dbReference>
<gene>
    <name evidence="2" type="ORF">HMPREF0758_1525</name>
</gene>
<dbReference type="AlphaFoldDB" id="D4E025"/>
<dbReference type="HOGENOM" id="CLU_038297_2_0_6"/>
<dbReference type="ESTHER" id="serod-d4e025">
    <property type="family name" value="Bacterial_esterase"/>
</dbReference>
<reference evidence="2 3" key="1">
    <citation type="submission" date="2010-01" db="EMBL/GenBank/DDBJ databases">
        <authorList>
            <person name="Muzny D."/>
            <person name="Qin X."/>
            <person name="Deng J."/>
            <person name="Jiang H."/>
            <person name="Liu Y."/>
            <person name="Qu J."/>
            <person name="Song X.-Z."/>
            <person name="Zhang L."/>
            <person name="Thornton R."/>
            <person name="Coyle M."/>
            <person name="Francisco L."/>
            <person name="Jackson L."/>
            <person name="Javaid M."/>
            <person name="Korchina V."/>
            <person name="Kovar C."/>
            <person name="Mata R."/>
            <person name="Mathew T."/>
            <person name="Ngo R."/>
            <person name="Nguyen L."/>
            <person name="Nguyen N."/>
            <person name="Okwuonu G."/>
            <person name="Ongeri F."/>
            <person name="Pham C."/>
            <person name="Simmons D."/>
            <person name="Wilczek-Boney K."/>
            <person name="Hale W."/>
            <person name="Jakkamsetti A."/>
            <person name="Pham P."/>
            <person name="Ruth R."/>
            <person name="San Lucas F."/>
            <person name="Warren J."/>
            <person name="Zhang J."/>
            <person name="Zhao Z."/>
            <person name="Zhou C."/>
            <person name="Zhu D."/>
            <person name="Lee S."/>
            <person name="Bess C."/>
            <person name="Blankenburg K."/>
            <person name="Forbes L."/>
            <person name="Fu Q."/>
            <person name="Gubbala S."/>
            <person name="Hirani K."/>
            <person name="Jayaseelan J.C."/>
            <person name="Lara F."/>
            <person name="Munidasa M."/>
            <person name="Palculict T."/>
            <person name="Patil S."/>
            <person name="Pu L.-L."/>
            <person name="Saada N."/>
            <person name="Tang L."/>
            <person name="Weissenberger G."/>
            <person name="Zhu Y."/>
            <person name="Hemphill L."/>
            <person name="Shang Y."/>
            <person name="Youmans B."/>
            <person name="Ayvaz T."/>
            <person name="Ross M."/>
            <person name="Santibanez J."/>
            <person name="Aqrawi P."/>
            <person name="Gross S."/>
            <person name="Joshi V."/>
            <person name="Fowler G."/>
            <person name="Nazareth L."/>
            <person name="Reid J."/>
            <person name="Worley K."/>
            <person name="Petrosino J."/>
            <person name="Highlander S."/>
            <person name="Gibbs R."/>
        </authorList>
    </citation>
    <scope>NUCLEOTIDE SEQUENCE [LARGE SCALE GENOMIC DNA]</scope>
    <source>
        <strain evidence="2 3">DSM 4582</strain>
    </source>
</reference>
<proteinExistence type="predicted"/>
<protein>
    <recommendedName>
        <fullName evidence="1">AB hydrolase-1 domain-containing protein</fullName>
    </recommendedName>
</protein>
<dbReference type="STRING" id="667129.HMPREF0758_1525"/>
<dbReference type="Proteomes" id="UP000005723">
    <property type="component" value="Unassembled WGS sequence"/>
</dbReference>
<name>D4E025_SEROD</name>